<dbReference type="Proteomes" id="UP000215335">
    <property type="component" value="Unassembled WGS sequence"/>
</dbReference>
<dbReference type="PROSITE" id="PS51446">
    <property type="entry name" value="PACIFASTIN"/>
    <property type="match status" value="2"/>
</dbReference>
<feature type="disulfide bond" evidence="7">
    <location>
        <begin position="340"/>
        <end position="350"/>
    </location>
</feature>
<evidence type="ECO:0000256" key="4">
    <source>
        <dbReference type="ARBA" id="ARBA00022900"/>
    </source>
</evidence>
<evidence type="ECO:0000259" key="9">
    <source>
        <dbReference type="PROSITE" id="PS51446"/>
    </source>
</evidence>
<keyword evidence="2" id="KW-0964">Secreted</keyword>
<keyword evidence="11" id="KW-1185">Reference proteome</keyword>
<comment type="similarity">
    <text evidence="6 7">Belongs to the protease inhibitor I19 family.</text>
</comment>
<evidence type="ECO:0000313" key="10">
    <source>
        <dbReference type="EMBL" id="OXU23781.1"/>
    </source>
</evidence>
<feature type="signal peptide" evidence="8">
    <location>
        <begin position="1"/>
        <end position="19"/>
    </location>
</feature>
<protein>
    <recommendedName>
        <fullName evidence="9">Pacifastin domain-containing protein</fullName>
    </recommendedName>
</protein>
<keyword evidence="4 7" id="KW-0722">Serine protease inhibitor</keyword>
<keyword evidence="8" id="KW-0732">Signal</keyword>
<comment type="subcellular location">
    <subcellularLocation>
        <location evidence="1">Secreted</location>
    </subcellularLocation>
</comment>
<dbReference type="STRING" id="543379.A0A232EZG7"/>
<feature type="chain" id="PRO_5012759837" description="Pacifastin domain-containing protein" evidence="8">
    <location>
        <begin position="20"/>
        <end position="481"/>
    </location>
</feature>
<dbReference type="GO" id="GO:0004867">
    <property type="term" value="F:serine-type endopeptidase inhibitor activity"/>
    <property type="evidence" value="ECO:0007669"/>
    <property type="project" value="UniProtKB-UniRule"/>
</dbReference>
<evidence type="ECO:0000256" key="5">
    <source>
        <dbReference type="ARBA" id="ARBA00023157"/>
    </source>
</evidence>
<organism evidence="10 11">
    <name type="scientific">Trichomalopsis sarcophagae</name>
    <dbReference type="NCBI Taxonomy" id="543379"/>
    <lineage>
        <taxon>Eukaryota</taxon>
        <taxon>Metazoa</taxon>
        <taxon>Ecdysozoa</taxon>
        <taxon>Arthropoda</taxon>
        <taxon>Hexapoda</taxon>
        <taxon>Insecta</taxon>
        <taxon>Pterygota</taxon>
        <taxon>Neoptera</taxon>
        <taxon>Endopterygota</taxon>
        <taxon>Hymenoptera</taxon>
        <taxon>Apocrita</taxon>
        <taxon>Proctotrupomorpha</taxon>
        <taxon>Chalcidoidea</taxon>
        <taxon>Pteromalidae</taxon>
        <taxon>Pteromalinae</taxon>
        <taxon>Trichomalopsis</taxon>
    </lineage>
</organism>
<dbReference type="OrthoDB" id="7691395at2759"/>
<feature type="disulfide bond" evidence="7">
    <location>
        <begin position="432"/>
        <end position="450"/>
    </location>
</feature>
<evidence type="ECO:0000256" key="7">
    <source>
        <dbReference type="PROSITE-ProRule" id="PRU00776"/>
    </source>
</evidence>
<feature type="disulfide bond" evidence="7">
    <location>
        <begin position="435"/>
        <end position="445"/>
    </location>
</feature>
<evidence type="ECO:0000256" key="6">
    <source>
        <dbReference type="ARBA" id="ARBA00029459"/>
    </source>
</evidence>
<sequence length="481" mass="52909">MKPFGLAIISLALVVVASASPLFNSNSATTVVDIPVFADYKFGQKCPAPVFSDGCNTCVCSKDGVNAACTLKACLDFDIPKRAVQSDLPVVYGYKQGGKCPAQQFYDDCNSCICFVDGHSAACTRMACPPHREARSVPDVPEVQGYQQGDKCPAEQFYDDCNSCICSVDGQSAACTRMACPPHREAQGYQQGDKCPAEQFYNDCNSCICSVDGHSAACTKMACPRRGATVPHIDTPPLKCIPNRLFTYDHNICYCNEDGTELTCKRKMYSTLTPDLYLVQLQNLTMECAPKRHFQFSNQDCICQESGRFASCVRKNQDNGGDSRENCFPGAVFQDDCNGCICGSDGKASCTNMNCLMLDNINSGRKPQPSDVTMNCQADKIFDYNCHQCICDAKGNYAMCSGKECPTSLDYFTEVKDTVEKCNPGMIFANDCNVCICSKNGKGVCTTFSCDTTYRFKYFDQLTLQKPRVPRVTYHDRLIFV</sequence>
<dbReference type="AlphaFoldDB" id="A0A232EZG7"/>
<proteinExistence type="inferred from homology"/>
<dbReference type="GO" id="GO:0005576">
    <property type="term" value="C:extracellular region"/>
    <property type="evidence" value="ECO:0007669"/>
    <property type="project" value="UniProtKB-SubCell"/>
</dbReference>
<dbReference type="SUPFAM" id="SSF57283">
    <property type="entry name" value="PMP inhibitors"/>
    <property type="match status" value="7"/>
</dbReference>
<accession>A0A232EZG7</accession>
<evidence type="ECO:0000256" key="2">
    <source>
        <dbReference type="ARBA" id="ARBA00022525"/>
    </source>
</evidence>
<evidence type="ECO:0000256" key="1">
    <source>
        <dbReference type="ARBA" id="ARBA00004613"/>
    </source>
</evidence>
<feature type="domain" description="Pacifastin" evidence="9">
    <location>
        <begin position="324"/>
        <end position="358"/>
    </location>
</feature>
<dbReference type="InterPro" id="IPR036201">
    <property type="entry name" value="Pacifastin_dom_sf"/>
</dbReference>
<evidence type="ECO:0000256" key="3">
    <source>
        <dbReference type="ARBA" id="ARBA00022690"/>
    </source>
</evidence>
<evidence type="ECO:0000313" key="11">
    <source>
        <dbReference type="Proteomes" id="UP000215335"/>
    </source>
</evidence>
<comment type="caution">
    <text evidence="7">Lacks conserved residue(s) required for the propagation of feature annotation.</text>
</comment>
<name>A0A232EZG7_9HYME</name>
<feature type="domain" description="Pacifastin" evidence="9">
    <location>
        <begin position="419"/>
        <end position="453"/>
    </location>
</feature>
<dbReference type="EMBL" id="NNAY01001501">
    <property type="protein sequence ID" value="OXU23781.1"/>
    <property type="molecule type" value="Genomic_DNA"/>
</dbReference>
<keyword evidence="3 7" id="KW-0646">Protease inhibitor</keyword>
<keyword evidence="5 7" id="KW-1015">Disulfide bond</keyword>
<gene>
    <name evidence="10" type="ORF">TSAR_010204</name>
</gene>
<dbReference type="Pfam" id="PF05375">
    <property type="entry name" value="Pacifastin_I"/>
    <property type="match status" value="6"/>
</dbReference>
<evidence type="ECO:0000256" key="8">
    <source>
        <dbReference type="SAM" id="SignalP"/>
    </source>
</evidence>
<feature type="disulfide bond" evidence="7">
    <location>
        <begin position="337"/>
        <end position="355"/>
    </location>
</feature>
<comment type="caution">
    <text evidence="10">The sequence shown here is derived from an EMBL/GenBank/DDBJ whole genome shotgun (WGS) entry which is preliminary data.</text>
</comment>
<feature type="disulfide bond" evidence="7">
    <location>
        <begin position="422"/>
        <end position="437"/>
    </location>
</feature>
<feature type="disulfide bond" evidence="7">
    <location>
        <begin position="327"/>
        <end position="342"/>
    </location>
</feature>
<dbReference type="InterPro" id="IPR008037">
    <property type="entry name" value="Pacifastin_dom"/>
</dbReference>
<reference evidence="10 11" key="1">
    <citation type="journal article" date="2017" name="Curr. Biol.">
        <title>The Evolution of Venom by Co-option of Single-Copy Genes.</title>
        <authorList>
            <person name="Martinson E.O."/>
            <person name="Mrinalini"/>
            <person name="Kelkar Y.D."/>
            <person name="Chang C.H."/>
            <person name="Werren J.H."/>
        </authorList>
    </citation>
    <scope>NUCLEOTIDE SEQUENCE [LARGE SCALE GENOMIC DNA]</scope>
    <source>
        <strain evidence="10 11">Alberta</strain>
        <tissue evidence="10">Whole body</tissue>
    </source>
</reference>